<keyword evidence="13" id="KW-0333">Golgi apparatus</keyword>
<dbReference type="GO" id="GO:0006886">
    <property type="term" value="P:intracellular protein transport"/>
    <property type="evidence" value="ECO:0007669"/>
    <property type="project" value="InterPro"/>
</dbReference>
<dbReference type="GO" id="GO:0005874">
    <property type="term" value="C:microtubule"/>
    <property type="evidence" value="ECO:0007669"/>
    <property type="project" value="UniProtKB-KW"/>
</dbReference>
<dbReference type="InterPro" id="IPR015943">
    <property type="entry name" value="WD40/YVTN_repeat-like_dom_sf"/>
</dbReference>
<evidence type="ECO:0000256" key="11">
    <source>
        <dbReference type="ARBA" id="ARBA00022892"/>
    </source>
</evidence>
<evidence type="ECO:0000313" key="22">
    <source>
        <dbReference type="Proteomes" id="UP000009328"/>
    </source>
</evidence>
<dbReference type="InterPro" id="IPR017975">
    <property type="entry name" value="Tubulin_CS"/>
</dbReference>
<keyword evidence="14" id="KW-0342">GTP-binding</keyword>
<evidence type="ECO:0000256" key="8">
    <source>
        <dbReference type="ARBA" id="ARBA00022701"/>
    </source>
</evidence>
<name>K0KR44_WICCF</name>
<dbReference type="CDD" id="cd22948">
    <property type="entry name" value="Coatomer_WDAD_alpha"/>
    <property type="match status" value="1"/>
</dbReference>
<dbReference type="InterPro" id="IPR002454">
    <property type="entry name" value="Gamma_tubulin"/>
</dbReference>
<dbReference type="GO" id="GO:0031122">
    <property type="term" value="P:cytoplasmic microtubule organization"/>
    <property type="evidence" value="ECO:0007669"/>
    <property type="project" value="InterPro"/>
</dbReference>
<dbReference type="STRING" id="1206466.K0KR44"/>
<dbReference type="PROSITE" id="PS50294">
    <property type="entry name" value="WD_REPEATS_REGION"/>
    <property type="match status" value="5"/>
</dbReference>
<dbReference type="GO" id="GO:0000139">
    <property type="term" value="C:Golgi membrane"/>
    <property type="evidence" value="ECO:0007669"/>
    <property type="project" value="UniProtKB-SubCell"/>
</dbReference>
<evidence type="ECO:0000259" key="20">
    <source>
        <dbReference type="SMART" id="SM00864"/>
    </source>
</evidence>
<dbReference type="InterPro" id="IPR000217">
    <property type="entry name" value="Tubulin"/>
</dbReference>
<evidence type="ECO:0000256" key="7">
    <source>
        <dbReference type="ARBA" id="ARBA00022574"/>
    </source>
</evidence>
<dbReference type="PANTHER" id="PTHR11588">
    <property type="entry name" value="TUBULIN"/>
    <property type="match status" value="1"/>
</dbReference>
<keyword evidence="12" id="KW-0653">Protein transport</keyword>
<evidence type="ECO:0000256" key="18">
    <source>
        <dbReference type="PROSITE-ProRule" id="PRU00221"/>
    </source>
</evidence>
<dbReference type="FunFam" id="1.25.40.470:FF:000002">
    <property type="entry name" value="Coatomer subunit alpha"/>
    <property type="match status" value="1"/>
</dbReference>
<dbReference type="Pfam" id="PF03953">
    <property type="entry name" value="Tubulin_C"/>
    <property type="match status" value="1"/>
</dbReference>
<dbReference type="Proteomes" id="UP000009328">
    <property type="component" value="Unassembled WGS sequence"/>
</dbReference>
<feature type="region of interest" description="Disordered" evidence="19">
    <location>
        <begin position="804"/>
        <end position="834"/>
    </location>
</feature>
<dbReference type="PRINTS" id="PR00320">
    <property type="entry name" value="GPROTEINBRPT"/>
</dbReference>
<keyword evidence="10" id="KW-0547">Nucleotide-binding</keyword>
<dbReference type="PRINTS" id="PR01164">
    <property type="entry name" value="GAMMATUBULIN"/>
</dbReference>
<keyword evidence="9" id="KW-0677">Repeat</keyword>
<dbReference type="eggNOG" id="KOG1374">
    <property type="taxonomic scope" value="Eukaryota"/>
</dbReference>
<dbReference type="InterPro" id="IPR036525">
    <property type="entry name" value="Tubulin/FtsZ_GTPase_sf"/>
</dbReference>
<dbReference type="HOGENOM" id="CLU_244436_0_0_1"/>
<organism evidence="21 22">
    <name type="scientific">Wickerhamomyces ciferrii (strain ATCC 14091 / BCRC 22168 / CBS 111 / JCM 3599 / NBRC 0793 / NRRL Y-1031 F-60-10)</name>
    <name type="common">Yeast</name>
    <name type="synonym">Pichia ciferrii</name>
    <dbReference type="NCBI Taxonomy" id="1206466"/>
    <lineage>
        <taxon>Eukaryota</taxon>
        <taxon>Fungi</taxon>
        <taxon>Dikarya</taxon>
        <taxon>Ascomycota</taxon>
        <taxon>Saccharomycotina</taxon>
        <taxon>Saccharomycetes</taxon>
        <taxon>Phaffomycetales</taxon>
        <taxon>Wickerhamomycetaceae</taxon>
        <taxon>Wickerhamomyces</taxon>
    </lineage>
</organism>
<dbReference type="PROSITE" id="PS00678">
    <property type="entry name" value="WD_REPEATS_1"/>
    <property type="match status" value="2"/>
</dbReference>
<keyword evidence="7 18" id="KW-0853">WD repeat</keyword>
<proteinExistence type="inferred from homology"/>
<comment type="similarity">
    <text evidence="3">Belongs to the tubulin family.</text>
</comment>
<keyword evidence="16" id="KW-0206">Cytoskeleton</keyword>
<evidence type="ECO:0000256" key="15">
    <source>
        <dbReference type="ARBA" id="ARBA00023136"/>
    </source>
</evidence>
<dbReference type="GO" id="GO:0000930">
    <property type="term" value="C:gamma-tubulin complex"/>
    <property type="evidence" value="ECO:0007669"/>
    <property type="project" value="InterPro"/>
</dbReference>
<evidence type="ECO:0000256" key="6">
    <source>
        <dbReference type="ARBA" id="ARBA00022490"/>
    </source>
</evidence>
<keyword evidence="6" id="KW-0963">Cytoplasm</keyword>
<feature type="repeat" description="WD" evidence="18">
    <location>
        <begin position="166"/>
        <end position="207"/>
    </location>
</feature>
<evidence type="ECO:0000256" key="14">
    <source>
        <dbReference type="ARBA" id="ARBA00023134"/>
    </source>
</evidence>
<dbReference type="Pfam" id="PF04053">
    <property type="entry name" value="B-prop_COPA_B_2nd"/>
    <property type="match status" value="1"/>
</dbReference>
<dbReference type="SUPFAM" id="SSF50969">
    <property type="entry name" value="YVTN repeat-like/Quinoprotein amine dehydrogenase"/>
    <property type="match status" value="1"/>
</dbReference>
<dbReference type="SMART" id="SM00320">
    <property type="entry name" value="WD40"/>
    <property type="match status" value="6"/>
</dbReference>
<keyword evidence="22" id="KW-1185">Reference proteome</keyword>
<dbReference type="Gene3D" id="1.25.40.470">
    <property type="match status" value="1"/>
</dbReference>
<evidence type="ECO:0000256" key="19">
    <source>
        <dbReference type="SAM" id="MobiDB-lite"/>
    </source>
</evidence>
<feature type="repeat" description="WD" evidence="18">
    <location>
        <begin position="210"/>
        <end position="251"/>
    </location>
</feature>
<dbReference type="GO" id="GO:0030126">
    <property type="term" value="C:COPI vesicle coat"/>
    <property type="evidence" value="ECO:0007669"/>
    <property type="project" value="InterPro"/>
</dbReference>
<feature type="repeat" description="WD" evidence="18">
    <location>
        <begin position="8"/>
        <end position="49"/>
    </location>
</feature>
<dbReference type="InParanoid" id="K0KR44"/>
<sequence length="1597" mass="179280">MGTLIDRFEEHEGSVRSVDFHPTQPLFVSGGDDYTVKVWSLDTRKCLFTLNGHLDYVRTVYFHHDLPWIISASDDQTIRIWNWQNRSEIACLTGHNHYVMSAQFHPSEDLIVSASLDQTVRVWDISGLRQKHSAPQNNFYEEQYGRANAPQQDIFGNTDAVVKYILEGHDRGVNWASFHPRLPLIVSGSDDRQVKLWRMSETKAWEVDTCRGHTNNVLSVTFHPHQDLIISVGEDKTIRVWDLNKRTPVKQFKRDHDRFWLIASHPHINLFATCHDSGVMVFKLDRERPAHSIFQNQLYYINNDRQVQIFDYDRQVSSLPTLSLKKIGNTWNNLRTLSYNPSSRSILVTTGDQYALIGLPKDITGAIEPQDLKLGEGNNAVFIARNRFVVYSKATQNLEVKDLDNSTTKVIKLDSSVKDVVYGGPGSVLLLKNNSVVHYDAQQKKVLGEVQVNNVKYVSWSLDGQYIALLSKHTITIVNKKLEVITSMHETIRIKSAAWEETGVLFYSTLNHIKYTLLNGDNGIIKTLESTLYITKVSGRDVYTLNRNGEVEIVKIDSTEYRFKRALVNKNFYEVLRLIRTSKLVGQNIIAYLQKSGYPEVALQFVQDPQTKFELALECGNLEVALQEAKTLDSAQIWEKLGEEALRQGNGSIVELVYQTQHQFDKLSFFYLITGDFNKLSKMEAIAEQRGDIGSLIQNTIYNNSTEKRANVFAQAGSLPLAYATAKTNGHDELAAAILEQAGLSEDDIELPEDLQPVENAKAVNTGVTEWALTEATLSYFEKAILGQLEDLDINDPVEDEDEVANASVAKDSNTFDEPLFDDENIGEDDGGWDMGDEDFEVDVEEEEALEVEEGSVPPGELSHWLRNSKVAAGYAAAGAFDTAAQILNRQVGVVNFEPLRPRFLQVYEASKLALTASDELPPLKSYIRSDIEEDNINKVLPFLPGFEEITKTVNEGYKNFKANNLSAAIESFRKVIYIITLIAVDNEEDEKKATDALSLAREYILGLSIELQRRSLPAEDIQRGLELAAYFTRAKLIPAHRTNALQVAMNQSFKHKNYASASYFASEFLKSGVSGPRLEQAQKIKAKSDTIARDAIEINFDPDVEFDICASTYTPIYKGSPSVSEALVGAKYQPSEKGKVDKITLITKIGAPASGQCGNQVGQQFWNQLCKEHGIGADGLSTVEGLREDETNVFFNSNDDKRYTPRALLVDLEPGVISDIKSKTDNLFNERNIHTSNTGLGAGNIWSKGYDYADSQNELFLEMIDRELDSCDNLEAFQLIHSVAGGTGSGVGSYLLEVLSDRYNKKLTTTYSIFPESVQSSDVVVQPYNTILTLKRLIESSNANIVIENSALLNTAMKTFQSNSPTILQTNQLIAAVMSGATNTLRYPSYMYNSLTSVISTIVPTPDLHFIVPSFTPFTSDFVTDAKQIRKNSAYDVILELLDKKIKLIDIDDRHNMYISIFNIIQGDYERLDIQKAIIKAQQRAKFVPWSSSSIHIANGKKSQHYKTSNSNFVSGLSLQNTSGIISLLGKTCKQFDKIIRRNAFIGGYKDGKLFQNGIDEFQDSREVVQNVIDEYIRAETVSYLDDDVEDEEIAL</sequence>
<evidence type="ECO:0000256" key="10">
    <source>
        <dbReference type="ARBA" id="ARBA00022741"/>
    </source>
</evidence>
<dbReference type="CDD" id="cd02188">
    <property type="entry name" value="gamma_tubulin"/>
    <property type="match status" value="1"/>
</dbReference>
<dbReference type="EMBL" id="CAIF01000143">
    <property type="protein sequence ID" value="CCH44572.1"/>
    <property type="molecule type" value="Genomic_DNA"/>
</dbReference>
<dbReference type="SUPFAM" id="SSF55307">
    <property type="entry name" value="Tubulin C-terminal domain-like"/>
    <property type="match status" value="1"/>
</dbReference>
<feature type="repeat" description="WD" evidence="18">
    <location>
        <begin position="92"/>
        <end position="133"/>
    </location>
</feature>
<keyword evidence="15" id="KW-0472">Membrane</keyword>
<evidence type="ECO:0000313" key="21">
    <source>
        <dbReference type="EMBL" id="CCH44572.1"/>
    </source>
</evidence>
<dbReference type="GO" id="GO:0016192">
    <property type="term" value="P:vesicle-mediated transport"/>
    <property type="evidence" value="ECO:0007669"/>
    <property type="project" value="UniProtKB-KW"/>
</dbReference>
<evidence type="ECO:0000256" key="17">
    <source>
        <dbReference type="ARBA" id="ARBA00033229"/>
    </source>
</evidence>
<evidence type="ECO:0000256" key="16">
    <source>
        <dbReference type="ARBA" id="ARBA00023212"/>
    </source>
</evidence>
<dbReference type="FunCoup" id="K0KR44">
    <property type="interactions" value="1301"/>
</dbReference>
<dbReference type="Pfam" id="PF06957">
    <property type="entry name" value="COPI_C"/>
    <property type="match status" value="1"/>
</dbReference>
<feature type="repeat" description="WD" evidence="18">
    <location>
        <begin position="50"/>
        <end position="91"/>
    </location>
</feature>
<evidence type="ECO:0000256" key="12">
    <source>
        <dbReference type="ARBA" id="ARBA00022927"/>
    </source>
</evidence>
<dbReference type="PROSITE" id="PS50082">
    <property type="entry name" value="WD_REPEATS_2"/>
    <property type="match status" value="5"/>
</dbReference>
<evidence type="ECO:0000256" key="13">
    <source>
        <dbReference type="ARBA" id="ARBA00023034"/>
    </source>
</evidence>
<dbReference type="InterPro" id="IPR023123">
    <property type="entry name" value="Tubulin_C"/>
</dbReference>
<accession>K0KR44</accession>
<dbReference type="InterPro" id="IPR056176">
    <property type="entry name" value="TPR_COPA_B"/>
</dbReference>
<dbReference type="InterPro" id="IPR001680">
    <property type="entry name" value="WD40_rpt"/>
</dbReference>
<reference evidence="21 22" key="1">
    <citation type="journal article" date="2012" name="Eukaryot. Cell">
        <title>Draft genome sequence of Wickerhamomyces ciferrii NRRL Y-1031 F-60-10.</title>
        <authorList>
            <person name="Schneider J."/>
            <person name="Andrea H."/>
            <person name="Blom J."/>
            <person name="Jaenicke S."/>
            <person name="Ruckert C."/>
            <person name="Schorsch C."/>
            <person name="Szczepanowski R."/>
            <person name="Farwick M."/>
            <person name="Goesmann A."/>
            <person name="Puhler A."/>
            <person name="Schaffer S."/>
            <person name="Tauch A."/>
            <person name="Kohler T."/>
            <person name="Brinkrolf K."/>
        </authorList>
    </citation>
    <scope>NUCLEOTIDE SEQUENCE [LARGE SCALE GENOMIC DNA]</scope>
    <source>
        <strain evidence="22">ATCC 14091 / BCRC 22168 / CBS 111 / JCM 3599 / NBRC 0793 / NRRL Y-1031 F-60-10</strain>
    </source>
</reference>
<evidence type="ECO:0000256" key="2">
    <source>
        <dbReference type="ARBA" id="ARBA00004267"/>
    </source>
</evidence>
<dbReference type="SMART" id="SM00864">
    <property type="entry name" value="Tubulin"/>
    <property type="match status" value="1"/>
</dbReference>
<dbReference type="SUPFAM" id="SSF50978">
    <property type="entry name" value="WD40 repeat-like"/>
    <property type="match status" value="1"/>
</dbReference>
<dbReference type="CDD" id="cd00200">
    <property type="entry name" value="WD40"/>
    <property type="match status" value="1"/>
</dbReference>
<dbReference type="Gene3D" id="1.10.287.600">
    <property type="entry name" value="Helix hairpin bin"/>
    <property type="match status" value="1"/>
</dbReference>
<keyword evidence="8" id="KW-0493">Microtubule</keyword>
<evidence type="ECO:0000256" key="4">
    <source>
        <dbReference type="ARBA" id="ARBA00018848"/>
    </source>
</evidence>
<dbReference type="GO" id="GO:0005525">
    <property type="term" value="F:GTP binding"/>
    <property type="evidence" value="ECO:0007669"/>
    <property type="project" value="UniProtKB-KW"/>
</dbReference>
<keyword evidence="5" id="KW-0813">Transport</keyword>
<dbReference type="Gene3D" id="2.130.10.10">
    <property type="entry name" value="YVTN repeat-like/Quinoprotein amine dehydrogenase"/>
    <property type="match status" value="1"/>
</dbReference>
<evidence type="ECO:0000256" key="9">
    <source>
        <dbReference type="ARBA" id="ARBA00022737"/>
    </source>
</evidence>
<evidence type="ECO:0000256" key="1">
    <source>
        <dbReference type="ARBA" id="ARBA00004255"/>
    </source>
</evidence>
<dbReference type="InterPro" id="IPR020472">
    <property type="entry name" value="WD40_PAC1"/>
</dbReference>
<dbReference type="InterPro" id="IPR019775">
    <property type="entry name" value="WD40_repeat_CS"/>
</dbReference>
<comment type="caution">
    <text evidence="21">The sequence shown here is derived from an EMBL/GenBank/DDBJ whole genome shotgun (WGS) entry which is preliminary data.</text>
</comment>
<dbReference type="InterPro" id="IPR018316">
    <property type="entry name" value="Tubulin/FtsZ_2-layer-sand-dom"/>
</dbReference>
<dbReference type="eggNOG" id="KOG0292">
    <property type="taxonomic scope" value="Eukaryota"/>
</dbReference>
<protein>
    <recommendedName>
        <fullName evidence="4">Tubulin gamma chain</fullName>
    </recommendedName>
    <alternativeName>
        <fullName evidence="17">Gamma-tubulin</fullName>
    </alternativeName>
</protein>
<evidence type="ECO:0000256" key="5">
    <source>
        <dbReference type="ARBA" id="ARBA00022448"/>
    </source>
</evidence>
<dbReference type="GO" id="GO:0007020">
    <property type="term" value="P:microtubule nucleation"/>
    <property type="evidence" value="ECO:0007669"/>
    <property type="project" value="InterPro"/>
</dbReference>
<gene>
    <name evidence="21" type="ORF">BN7_4138</name>
</gene>
<dbReference type="PROSITE" id="PS00227">
    <property type="entry name" value="TUBULIN"/>
    <property type="match status" value="1"/>
</dbReference>
<dbReference type="SUPFAM" id="SSF52490">
    <property type="entry name" value="Tubulin nucleotide-binding domain-like"/>
    <property type="match status" value="1"/>
</dbReference>
<dbReference type="InterPro" id="IPR010714">
    <property type="entry name" value="Coatomer_asu_C"/>
</dbReference>
<dbReference type="GO" id="GO:0005198">
    <property type="term" value="F:structural molecule activity"/>
    <property type="evidence" value="ECO:0007669"/>
    <property type="project" value="InterPro"/>
</dbReference>
<dbReference type="Gene3D" id="3.30.1330.20">
    <property type="entry name" value="Tubulin/FtsZ, C-terminal domain"/>
    <property type="match status" value="1"/>
</dbReference>
<dbReference type="InterPro" id="IPR037103">
    <property type="entry name" value="Tubulin/FtsZ-like_C"/>
</dbReference>
<dbReference type="Pfam" id="PF23953">
    <property type="entry name" value="TPR_COPA_B"/>
    <property type="match status" value="1"/>
</dbReference>
<evidence type="ECO:0000256" key="3">
    <source>
        <dbReference type="ARBA" id="ARBA00009636"/>
    </source>
</evidence>
<dbReference type="InterPro" id="IPR006692">
    <property type="entry name" value="Beta-prop_COPA/B_2nd"/>
</dbReference>
<comment type="subcellular location">
    <subcellularLocation>
        <location evidence="2">Cytoplasm</location>
        <location evidence="2">Cytoskeleton</location>
        <location evidence="2">Microtubule organizing center</location>
    </subcellularLocation>
    <subcellularLocation>
        <location evidence="1">Golgi apparatus membrane</location>
        <topology evidence="1">Peripheral membrane protein</topology>
        <orientation evidence="1">Cytoplasmic side</orientation>
    </subcellularLocation>
</comment>
<dbReference type="Gene3D" id="3.40.50.1440">
    <property type="entry name" value="Tubulin/FtsZ, GTPase domain"/>
    <property type="match status" value="1"/>
</dbReference>
<feature type="domain" description="Tubulin/FtsZ GTPase" evidence="20">
    <location>
        <begin position="1192"/>
        <end position="1390"/>
    </location>
</feature>
<dbReference type="Pfam" id="PF00400">
    <property type="entry name" value="WD40"/>
    <property type="match status" value="5"/>
</dbReference>
<feature type="compositionally biased region" description="Acidic residues" evidence="19">
    <location>
        <begin position="819"/>
        <end position="834"/>
    </location>
</feature>
<dbReference type="InterPro" id="IPR036322">
    <property type="entry name" value="WD40_repeat_dom_sf"/>
</dbReference>
<dbReference type="InterPro" id="IPR047312">
    <property type="entry name" value="Coatomer_alpha_WD-assoc_reg"/>
</dbReference>
<dbReference type="InterPro" id="IPR008280">
    <property type="entry name" value="Tub_FtsZ_C"/>
</dbReference>
<keyword evidence="11" id="KW-0931">ER-Golgi transport</keyword>
<dbReference type="PRINTS" id="PR01161">
    <property type="entry name" value="TUBULIN"/>
</dbReference>
<dbReference type="InterPro" id="IPR011044">
    <property type="entry name" value="Quino_amine_DH_bsu"/>
</dbReference>
<dbReference type="InterPro" id="IPR003008">
    <property type="entry name" value="Tubulin_FtsZ_GTPase"/>
</dbReference>